<dbReference type="AlphaFoldDB" id="A0AA39X6G7"/>
<sequence length="62" mass="6807">MEEEEVVVVVVAAANGGHFVLGVMSWLRYLLSWVAGCWLQMVGQVVGFISLTNEYSRTSEGT</sequence>
<feature type="transmembrane region" description="Helical" evidence="1">
    <location>
        <begin position="30"/>
        <end position="51"/>
    </location>
</feature>
<keyword evidence="3" id="KW-1185">Reference proteome</keyword>
<gene>
    <name evidence="2" type="ORF">B0T17DRAFT_522057</name>
</gene>
<dbReference type="EMBL" id="JAULSR010000002">
    <property type="protein sequence ID" value="KAK0628184.1"/>
    <property type="molecule type" value="Genomic_DNA"/>
</dbReference>
<dbReference type="Proteomes" id="UP001174934">
    <property type="component" value="Unassembled WGS sequence"/>
</dbReference>
<name>A0AA39X6G7_9PEZI</name>
<keyword evidence="1" id="KW-1133">Transmembrane helix</keyword>
<accession>A0AA39X6G7</accession>
<proteinExistence type="predicted"/>
<evidence type="ECO:0000313" key="2">
    <source>
        <dbReference type="EMBL" id="KAK0628184.1"/>
    </source>
</evidence>
<keyword evidence="1" id="KW-0472">Membrane</keyword>
<evidence type="ECO:0008006" key="4">
    <source>
        <dbReference type="Google" id="ProtNLM"/>
    </source>
</evidence>
<evidence type="ECO:0000256" key="1">
    <source>
        <dbReference type="SAM" id="Phobius"/>
    </source>
</evidence>
<keyword evidence="1" id="KW-0812">Transmembrane</keyword>
<feature type="transmembrane region" description="Helical" evidence="1">
    <location>
        <begin position="6"/>
        <end position="23"/>
    </location>
</feature>
<organism evidence="2 3">
    <name type="scientific">Bombardia bombarda</name>
    <dbReference type="NCBI Taxonomy" id="252184"/>
    <lineage>
        <taxon>Eukaryota</taxon>
        <taxon>Fungi</taxon>
        <taxon>Dikarya</taxon>
        <taxon>Ascomycota</taxon>
        <taxon>Pezizomycotina</taxon>
        <taxon>Sordariomycetes</taxon>
        <taxon>Sordariomycetidae</taxon>
        <taxon>Sordariales</taxon>
        <taxon>Lasiosphaeriaceae</taxon>
        <taxon>Bombardia</taxon>
    </lineage>
</organism>
<protein>
    <recommendedName>
        <fullName evidence="4">Transmembrane protein</fullName>
    </recommendedName>
</protein>
<reference evidence="2" key="1">
    <citation type="submission" date="2023-06" db="EMBL/GenBank/DDBJ databases">
        <title>Genome-scale phylogeny and comparative genomics of the fungal order Sordariales.</title>
        <authorList>
            <consortium name="Lawrence Berkeley National Laboratory"/>
            <person name="Hensen N."/>
            <person name="Bonometti L."/>
            <person name="Westerberg I."/>
            <person name="Brannstrom I.O."/>
            <person name="Guillou S."/>
            <person name="Cros-Aarteil S."/>
            <person name="Calhoun S."/>
            <person name="Haridas S."/>
            <person name="Kuo A."/>
            <person name="Mondo S."/>
            <person name="Pangilinan J."/>
            <person name="Riley R."/>
            <person name="LaButti K."/>
            <person name="Andreopoulos B."/>
            <person name="Lipzen A."/>
            <person name="Chen C."/>
            <person name="Yanf M."/>
            <person name="Daum C."/>
            <person name="Ng V."/>
            <person name="Clum A."/>
            <person name="Steindorff A."/>
            <person name="Ohm R."/>
            <person name="Martin F."/>
            <person name="Silar P."/>
            <person name="Natvig D."/>
            <person name="Lalanne C."/>
            <person name="Gautier V."/>
            <person name="Ament-velasquez S.L."/>
            <person name="Kruys A."/>
            <person name="Hutchinson M.I."/>
            <person name="Powell A.J."/>
            <person name="Barry K."/>
            <person name="Miller A.N."/>
            <person name="Grigoriev I.V."/>
            <person name="Debuchy R."/>
            <person name="Gladieux P."/>
            <person name="Thoren M.H."/>
            <person name="Johannesson H."/>
        </authorList>
    </citation>
    <scope>NUCLEOTIDE SEQUENCE</scope>
    <source>
        <strain evidence="2">SMH3391-2</strain>
    </source>
</reference>
<evidence type="ECO:0000313" key="3">
    <source>
        <dbReference type="Proteomes" id="UP001174934"/>
    </source>
</evidence>
<comment type="caution">
    <text evidence="2">The sequence shown here is derived from an EMBL/GenBank/DDBJ whole genome shotgun (WGS) entry which is preliminary data.</text>
</comment>